<dbReference type="GO" id="GO:0032039">
    <property type="term" value="C:integrator complex"/>
    <property type="evidence" value="ECO:0007669"/>
    <property type="project" value="InterPro"/>
</dbReference>
<dbReference type="GO" id="GO:0016180">
    <property type="term" value="P:snRNA processing"/>
    <property type="evidence" value="ECO:0007669"/>
    <property type="project" value="InterPro"/>
</dbReference>
<evidence type="ECO:0000256" key="2">
    <source>
        <dbReference type="ARBA" id="ARBA00010391"/>
    </source>
</evidence>
<dbReference type="EMBL" id="IACT01003678">
    <property type="protein sequence ID" value="LAC22907.1"/>
    <property type="molecule type" value="mRNA"/>
</dbReference>
<dbReference type="PANTHER" id="PTHR16055:SF2">
    <property type="entry name" value="INTEGRATOR COMPLEX SUBUNIT 10"/>
    <property type="match status" value="1"/>
</dbReference>
<sequence>MVVPDIELSNLADEEYLIYRAKELRLASSSASKSWLITAQVLYPNNFAVQFEVYLIEKAARNVMEAAKCLGNLLHQFQQEASLFSEIDNIMRAVQSNSSLFEDSDYSCLAASAAAASNDDMNFLTQLFYALPKGIQRGLVMGAAERCTDTMSHCSLLLLLTSLFPETTSLQAPNLVETLLSAEKMNPSPLNPYRRKLVCSVLPVLVSGESSSSLNVPRHLLHRLLGLAIEYYTALLYSSNSTHSANKSVHSSGNAIGNSSSVKPGNSDGSSNISSNSESSVWQSVFSCLRQLGGRLGWPLVEHLSNVEGNREMILQRVQAVMKNINTGAQPETEETKKELFYVTFVLFLHALYEYTTNVAKENSGGSMVGLTLVEAFIAPAGGGANSSSHSRSSSVCSDDLDVLSPPRLKKHRTSQDNDSLVPYISVGQGEGVCGAGLGQALSTCIKCWDLLHSHAALRTELTAQLERLSCIGSALRLFTTDMLLHDARLTEASRDIKGMMAQLHGGGDADAPPDAVANAQQAAAANTLPFSHLELCLKLASVNYALNNFSGAAEAALEAIKLLPPPSSTVPPSPTASAPPLLSSSHTAGTPTPAASLTISAGVERHLHLLPLSRAHCLQFVVTLLINALRTRIIHHKFHDDLIIGHLLTLVQFEWPKHEHIFVEMVGVLLKQGGLMYEQFPLYVITPEIIEELVYLHTRDGGALHLDIVPPTPHLSKQQRTVSTRGTDRGSKHDFKQAMKKQMLRSDESMPHNIITFLNTEGHSLHQNLM</sequence>
<name>A0A6A7FWI1_9CRUS</name>
<evidence type="ECO:0000256" key="4">
    <source>
        <dbReference type="ARBA" id="ARBA00023242"/>
    </source>
</evidence>
<feature type="region of interest" description="Disordered" evidence="5">
    <location>
        <begin position="247"/>
        <end position="275"/>
    </location>
</feature>
<evidence type="ECO:0000313" key="6">
    <source>
        <dbReference type="EMBL" id="LAC22907.1"/>
    </source>
</evidence>
<dbReference type="Pfam" id="PF21045">
    <property type="entry name" value="INT10"/>
    <property type="match status" value="2"/>
</dbReference>
<dbReference type="PANTHER" id="PTHR16055">
    <property type="entry name" value="INTEGRATOR COMPLEX SUBUNIT 10"/>
    <property type="match status" value="1"/>
</dbReference>
<keyword evidence="4" id="KW-0539">Nucleus</keyword>
<evidence type="ECO:0000256" key="1">
    <source>
        <dbReference type="ARBA" id="ARBA00004123"/>
    </source>
</evidence>
<dbReference type="AlphaFoldDB" id="A0A6A7FWI1"/>
<feature type="compositionally biased region" description="Low complexity" evidence="5">
    <location>
        <begin position="266"/>
        <end position="275"/>
    </location>
</feature>
<evidence type="ECO:0000256" key="5">
    <source>
        <dbReference type="SAM" id="MobiDB-lite"/>
    </source>
</evidence>
<organism evidence="6">
    <name type="scientific">Hirondellea gigas</name>
    <dbReference type="NCBI Taxonomy" id="1518452"/>
    <lineage>
        <taxon>Eukaryota</taxon>
        <taxon>Metazoa</taxon>
        <taxon>Ecdysozoa</taxon>
        <taxon>Arthropoda</taxon>
        <taxon>Crustacea</taxon>
        <taxon>Multicrustacea</taxon>
        <taxon>Malacostraca</taxon>
        <taxon>Eumalacostraca</taxon>
        <taxon>Peracarida</taxon>
        <taxon>Amphipoda</taxon>
        <taxon>Amphilochidea</taxon>
        <taxon>Lysianassida</taxon>
        <taxon>Lysianassidira</taxon>
        <taxon>Lysianassoidea</taxon>
        <taxon>Lysianassidae</taxon>
        <taxon>Hirondellea</taxon>
    </lineage>
</organism>
<accession>A0A6A7FWI1</accession>
<evidence type="ECO:0000256" key="3">
    <source>
        <dbReference type="ARBA" id="ARBA00016811"/>
    </source>
</evidence>
<feature type="compositionally biased region" description="Polar residues" evidence="5">
    <location>
        <begin position="716"/>
        <end position="726"/>
    </location>
</feature>
<comment type="subcellular location">
    <subcellularLocation>
        <location evidence="1">Nucleus</location>
    </subcellularLocation>
</comment>
<comment type="similarity">
    <text evidence="2">Belongs to the Integrator subunit 10 family.</text>
</comment>
<protein>
    <recommendedName>
        <fullName evidence="3">Integrator complex subunit 10</fullName>
    </recommendedName>
</protein>
<feature type="compositionally biased region" description="Polar residues" evidence="5">
    <location>
        <begin position="247"/>
        <end position="264"/>
    </location>
</feature>
<proteinExistence type="evidence at transcript level"/>
<feature type="region of interest" description="Disordered" evidence="5">
    <location>
        <begin position="569"/>
        <end position="590"/>
    </location>
</feature>
<feature type="region of interest" description="Disordered" evidence="5">
    <location>
        <begin position="716"/>
        <end position="735"/>
    </location>
</feature>
<dbReference type="InterPro" id="IPR026164">
    <property type="entry name" value="Int_cplx_su10"/>
</dbReference>
<reference evidence="6" key="1">
    <citation type="submission" date="2017-11" db="EMBL/GenBank/DDBJ databases">
        <title>The sensing device of the deep-sea amphipod.</title>
        <authorList>
            <person name="Kobayashi H."/>
            <person name="Nagahama T."/>
            <person name="Arai W."/>
            <person name="Sasagawa Y."/>
            <person name="Umeda M."/>
            <person name="Hayashi T."/>
            <person name="Nikaido I."/>
            <person name="Watanabe H."/>
            <person name="Oguri K."/>
            <person name="Kitazato H."/>
            <person name="Fujioka K."/>
            <person name="Kido Y."/>
            <person name="Takami H."/>
        </authorList>
    </citation>
    <scope>NUCLEOTIDE SEQUENCE</scope>
    <source>
        <tissue evidence="6">Whole body</tissue>
    </source>
</reference>
<feature type="compositionally biased region" description="Low complexity" evidence="5">
    <location>
        <begin position="576"/>
        <end position="586"/>
    </location>
</feature>